<dbReference type="PANTHER" id="PTHR18921:SF2">
    <property type="entry name" value="THYROID RECEPTOR-INTERACTING PROTEIN 11"/>
    <property type="match status" value="1"/>
</dbReference>
<feature type="compositionally biased region" description="Polar residues" evidence="5">
    <location>
        <begin position="370"/>
        <end position="380"/>
    </location>
</feature>
<feature type="compositionally biased region" description="Polar residues" evidence="5">
    <location>
        <begin position="1185"/>
        <end position="1195"/>
    </location>
</feature>
<feature type="compositionally biased region" description="Polar residues" evidence="5">
    <location>
        <begin position="38"/>
        <end position="52"/>
    </location>
</feature>
<feature type="compositionally biased region" description="Low complexity" evidence="5">
    <location>
        <begin position="73"/>
        <end position="91"/>
    </location>
</feature>
<dbReference type="EMBL" id="JAABOA010002471">
    <property type="protein sequence ID" value="KAF9579820.1"/>
    <property type="molecule type" value="Genomic_DNA"/>
</dbReference>
<feature type="compositionally biased region" description="Polar residues" evidence="5">
    <location>
        <begin position="346"/>
        <end position="362"/>
    </location>
</feature>
<dbReference type="GO" id="GO:0007030">
    <property type="term" value="P:Golgi organization"/>
    <property type="evidence" value="ECO:0007669"/>
    <property type="project" value="TreeGrafter"/>
</dbReference>
<keyword evidence="2" id="KW-0333">Golgi apparatus</keyword>
<feature type="compositionally biased region" description="Pro residues" evidence="5">
    <location>
        <begin position="500"/>
        <end position="518"/>
    </location>
</feature>
<evidence type="ECO:0000256" key="2">
    <source>
        <dbReference type="ARBA" id="ARBA00023034"/>
    </source>
</evidence>
<feature type="compositionally biased region" description="Pro residues" evidence="5">
    <location>
        <begin position="574"/>
        <end position="592"/>
    </location>
</feature>
<dbReference type="GO" id="GO:0005794">
    <property type="term" value="C:Golgi apparatus"/>
    <property type="evidence" value="ECO:0007669"/>
    <property type="project" value="UniProtKB-SubCell"/>
</dbReference>
<keyword evidence="7" id="KW-1185">Reference proteome</keyword>
<evidence type="ECO:0000256" key="5">
    <source>
        <dbReference type="SAM" id="MobiDB-lite"/>
    </source>
</evidence>
<dbReference type="OrthoDB" id="2447185at2759"/>
<feature type="region of interest" description="Disordered" evidence="5">
    <location>
        <begin position="1105"/>
        <end position="1127"/>
    </location>
</feature>
<comment type="caution">
    <text evidence="6">The sequence shown here is derived from an EMBL/GenBank/DDBJ whole genome shotgun (WGS) entry which is preliminary data.</text>
</comment>
<feature type="compositionally biased region" description="Polar residues" evidence="5">
    <location>
        <begin position="561"/>
        <end position="571"/>
    </location>
</feature>
<dbReference type="PANTHER" id="PTHR18921">
    <property type="entry name" value="MYOSIN HEAVY CHAIN - RELATED"/>
    <property type="match status" value="1"/>
</dbReference>
<feature type="compositionally biased region" description="Basic and acidic residues" evidence="5">
    <location>
        <begin position="140"/>
        <end position="163"/>
    </location>
</feature>
<feature type="region of interest" description="Disordered" evidence="5">
    <location>
        <begin position="71"/>
        <end position="282"/>
    </location>
</feature>
<accession>A0A9P6KCM0</accession>
<evidence type="ECO:0000313" key="7">
    <source>
        <dbReference type="Proteomes" id="UP000780801"/>
    </source>
</evidence>
<evidence type="ECO:0000256" key="3">
    <source>
        <dbReference type="ARBA" id="ARBA00023054"/>
    </source>
</evidence>
<feature type="coiled-coil region" evidence="4">
    <location>
        <begin position="674"/>
        <end position="845"/>
    </location>
</feature>
<keyword evidence="3 4" id="KW-0175">Coiled coil</keyword>
<feature type="compositionally biased region" description="Polar residues" evidence="5">
    <location>
        <begin position="475"/>
        <end position="493"/>
    </location>
</feature>
<dbReference type="GO" id="GO:0006888">
    <property type="term" value="P:endoplasmic reticulum to Golgi vesicle-mediated transport"/>
    <property type="evidence" value="ECO:0007669"/>
    <property type="project" value="TreeGrafter"/>
</dbReference>
<feature type="compositionally biased region" description="Basic residues" evidence="5">
    <location>
        <begin position="1215"/>
        <end position="1233"/>
    </location>
</feature>
<feature type="compositionally biased region" description="Low complexity" evidence="5">
    <location>
        <begin position="528"/>
        <end position="543"/>
    </location>
</feature>
<feature type="region of interest" description="Disordered" evidence="5">
    <location>
        <begin position="1180"/>
        <end position="1303"/>
    </location>
</feature>
<feature type="region of interest" description="Disordered" evidence="5">
    <location>
        <begin position="1"/>
        <end position="52"/>
    </location>
</feature>
<evidence type="ECO:0000256" key="1">
    <source>
        <dbReference type="ARBA" id="ARBA00004555"/>
    </source>
</evidence>
<feature type="compositionally biased region" description="Polar residues" evidence="5">
    <location>
        <begin position="209"/>
        <end position="227"/>
    </location>
</feature>
<feature type="compositionally biased region" description="Polar residues" evidence="5">
    <location>
        <begin position="190"/>
        <end position="199"/>
    </location>
</feature>
<feature type="region of interest" description="Disordered" evidence="5">
    <location>
        <begin position="461"/>
        <end position="605"/>
    </location>
</feature>
<dbReference type="GO" id="GO:0031267">
    <property type="term" value="F:small GTPase binding"/>
    <property type="evidence" value="ECO:0007669"/>
    <property type="project" value="TreeGrafter"/>
</dbReference>
<feature type="region of interest" description="Disordered" evidence="5">
    <location>
        <begin position="303"/>
        <end position="326"/>
    </location>
</feature>
<name>A0A9P6KCM0_9FUNG</name>
<proteinExistence type="predicted"/>
<feature type="compositionally biased region" description="Low complexity" evidence="5">
    <location>
        <begin position="1234"/>
        <end position="1244"/>
    </location>
</feature>
<gene>
    <name evidence="6" type="ORF">BGW38_003768</name>
</gene>
<evidence type="ECO:0000256" key="4">
    <source>
        <dbReference type="SAM" id="Coils"/>
    </source>
</evidence>
<feature type="region of interest" description="Disordered" evidence="5">
    <location>
        <begin position="342"/>
        <end position="407"/>
    </location>
</feature>
<feature type="compositionally biased region" description="Low complexity" evidence="5">
    <location>
        <begin position="9"/>
        <end position="30"/>
    </location>
</feature>
<comment type="subcellular location">
    <subcellularLocation>
        <location evidence="1">Golgi apparatus</location>
    </subcellularLocation>
</comment>
<feature type="compositionally biased region" description="Polar residues" evidence="5">
    <location>
        <begin position="1274"/>
        <end position="1285"/>
    </location>
</feature>
<evidence type="ECO:0000313" key="6">
    <source>
        <dbReference type="EMBL" id="KAF9579820.1"/>
    </source>
</evidence>
<sequence length="1303" mass="145304">MSGHNNLAYGHPGQQHQQYQPGYDQQQQYYHVREQRTSDPYSENGSISATRIQSLNGEPFMLDGASTLKHSDSVASSVLTDSSSYQQDSSQRTAAPRGRRRADTVTSAAVVQPPEAGLMPSLDDYEAMLQQMTSPTLGPKETRSRRLDREPREGREGRTDRQARQTRRQQQQQRGTEPMEDIPQILQELETLQRSSGSGRRNHRDEQQSRQQRLSHQPNQQMLTTGDSMEAQGTGEESFNDKKIRRRSSLPSKLKAAPNMFSGLQRSNSGHDHASPKVSEPPSIETVFEYGATDESRADLYTNGKASSLPEVPLGQQQEERKRYSWEDETVAPRIDLIEAAAQAKGASNSRPSSVQRKNSWQEQDDDLSHQQNPHNISQERSPRLSLSGGDPALSSNSGIRLSQLGIKPPVTSKSRLRLSQTPTDIFVSNVNIVPPTPLDAESLEQAYQERLTPETEGVISFPMPPTGMPPSVQRPITPTTNTAPMSSKSRPSTPVGVIRPPPGPAPSPPAGAPPNPGASPIISRKVSPSSGRRGINSGSSSSMLQPIPISTLSRPRAGSIASNSSMNSFTMDGPPPPSSPLPSLPPPPLHALPPIVDNTAGSEMPVGLGISHMSPGSGQKSRMTSLSSRDLIVSLPLPPMQSIPTPPSIPAPIAEGDVAEVSANGHGQPGTQLTRLRKRISLLEKQLANTESALSTKIRDSDELQSKMGELLVERDSLEKKLALIEVQGESGERSLQHEHELQRAVQKIQEEKQSLEDLIQRQGHSKTEAEEEVDRLRAQLKTKEDEIMLLKTTSNSILTHPVEHDSNEEKALKEEVEILRAMRSDLERDLTEAQGEIRRLSDTKEESVAFGAKESRGVRESLEEKTFALSALHVEHEEQRRLHTEAMTKLEQQVQRLSVDIQSREEIKLRLEREVEAFAARSQQEEVQYGALQDTVQRLTSKMARLEAQHAQDLEKIQQDHEEVMDRVVVDHANTLERLQHEIEQLQEVQQNALERIEGNRSSAERESFEARERVLQERADEQMIRNDVFEEKLFRMEKAFEAIEKEKEVLTRANRSLERHLSMQHLQEQENAFKMEELERENARLRKILVGLDVLVRQDETAKEMTKEEKDEKENEEVKETEEQKKQLVAQTYEEKQRKWAEQVELLERRLSKSQEESRRIQDQNVDLRSVIEVARGGGSPLTHQPMHSFNQPHSPHHYSPHPSPLAPSFSHPHHRPSSHSHTFPIHHSRISTSSSVSNSSIGGGRIRSPLERDRPSTPISPAGGKIGMMSMTNDLGQGLTNASSSSASSTRVPSPPLSA</sequence>
<organism evidence="6 7">
    <name type="scientific">Lunasporangiospora selenospora</name>
    <dbReference type="NCBI Taxonomy" id="979761"/>
    <lineage>
        <taxon>Eukaryota</taxon>
        <taxon>Fungi</taxon>
        <taxon>Fungi incertae sedis</taxon>
        <taxon>Mucoromycota</taxon>
        <taxon>Mortierellomycotina</taxon>
        <taxon>Mortierellomycetes</taxon>
        <taxon>Mortierellales</taxon>
        <taxon>Mortierellaceae</taxon>
        <taxon>Lunasporangiospora</taxon>
    </lineage>
</organism>
<protein>
    <submittedName>
        <fullName evidence="6">Uncharacterized protein</fullName>
    </submittedName>
</protein>
<reference evidence="6" key="1">
    <citation type="journal article" date="2020" name="Fungal Divers.">
        <title>Resolving the Mortierellaceae phylogeny through synthesis of multi-gene phylogenetics and phylogenomics.</title>
        <authorList>
            <person name="Vandepol N."/>
            <person name="Liber J."/>
            <person name="Desiro A."/>
            <person name="Na H."/>
            <person name="Kennedy M."/>
            <person name="Barry K."/>
            <person name="Grigoriev I.V."/>
            <person name="Miller A.N."/>
            <person name="O'Donnell K."/>
            <person name="Stajich J.E."/>
            <person name="Bonito G."/>
        </authorList>
    </citation>
    <scope>NUCLEOTIDE SEQUENCE</scope>
    <source>
        <strain evidence="6">KOD1015</strain>
    </source>
</reference>
<dbReference type="Proteomes" id="UP000780801">
    <property type="component" value="Unassembled WGS sequence"/>
</dbReference>